<accession>B6HE26</accession>
<reference evidence="1 2" key="1">
    <citation type="journal article" date="2008" name="Nat. Biotechnol.">
        <title>Genome sequencing and analysis of the filamentous fungus Penicillium chrysogenum.</title>
        <authorList>
            <person name="van den Berg M.A."/>
            <person name="Albang R."/>
            <person name="Albermann K."/>
            <person name="Badger J.H."/>
            <person name="Daran J.-M."/>
            <person name="Driessen A.J.M."/>
            <person name="Garcia-Estrada C."/>
            <person name="Fedorova N.D."/>
            <person name="Harris D.M."/>
            <person name="Heijne W.H.M."/>
            <person name="Joardar V.S."/>
            <person name="Kiel J.A.K.W."/>
            <person name="Kovalchuk A."/>
            <person name="Martin J.F."/>
            <person name="Nierman W.C."/>
            <person name="Nijland J.G."/>
            <person name="Pronk J.T."/>
            <person name="Roubos J.A."/>
            <person name="van der Klei I.J."/>
            <person name="van Peij N.N.M.E."/>
            <person name="Veenhuis M."/>
            <person name="von Doehren H."/>
            <person name="Wagner C."/>
            <person name="Wortman J.R."/>
            <person name="Bovenberg R.A.L."/>
        </authorList>
    </citation>
    <scope>NUCLEOTIDE SEQUENCE [LARGE SCALE GENOMIC DNA]</scope>
    <source>
        <strain evidence="2">ATCC 28089 / DSM 1075 / NRRL 1951 / Wisconsin 54-1255</strain>
    </source>
</reference>
<dbReference type="VEuPathDB" id="FungiDB:PCH_Pc20g01930"/>
<dbReference type="Proteomes" id="UP000000724">
    <property type="component" value="Contig Pc00c20"/>
</dbReference>
<name>B6HE26_PENRW</name>
<organism evidence="1 2">
    <name type="scientific">Penicillium rubens (strain ATCC 28089 / DSM 1075 / NRRL 1951 / Wisconsin 54-1255)</name>
    <name type="common">Penicillium chrysogenum</name>
    <dbReference type="NCBI Taxonomy" id="500485"/>
    <lineage>
        <taxon>Eukaryota</taxon>
        <taxon>Fungi</taxon>
        <taxon>Dikarya</taxon>
        <taxon>Ascomycota</taxon>
        <taxon>Pezizomycotina</taxon>
        <taxon>Eurotiomycetes</taxon>
        <taxon>Eurotiomycetidae</taxon>
        <taxon>Eurotiales</taxon>
        <taxon>Aspergillaceae</taxon>
        <taxon>Penicillium</taxon>
        <taxon>Penicillium chrysogenum species complex</taxon>
    </lineage>
</organism>
<evidence type="ECO:0000313" key="2">
    <source>
        <dbReference type="Proteomes" id="UP000000724"/>
    </source>
</evidence>
<sequence length="110" mass="12001">MSTPASTYIVIPEASGAQIGHVPSVLRYPLPRGGADRVSSASQQFTVQPLYNLPGFIFKTCWPSSLLEQILEKYRPGTMAEGNPSTLNQLVQILAQTRGIHMDVPNGKYV</sequence>
<proteinExistence type="predicted"/>
<protein>
    <submittedName>
        <fullName evidence="1">Uncharacterized protein</fullName>
    </submittedName>
</protein>
<keyword evidence="2" id="KW-1185">Reference proteome</keyword>
<gene>
    <name evidence="1" type="ORF">Pc20g01930</name>
    <name evidence="1" type="ORF">PCH_Pc20g01930</name>
</gene>
<evidence type="ECO:0000313" key="1">
    <source>
        <dbReference type="EMBL" id="CAP85522.1"/>
    </source>
</evidence>
<dbReference type="EMBL" id="AM920435">
    <property type="protein sequence ID" value="CAP85522.1"/>
    <property type="molecule type" value="Genomic_DNA"/>
</dbReference>
<dbReference type="HOGENOM" id="CLU_2171875_0_0_1"/>
<dbReference type="AlphaFoldDB" id="B6HE26"/>